<evidence type="ECO:0000313" key="2">
    <source>
        <dbReference type="Proteomes" id="UP001596496"/>
    </source>
</evidence>
<organism evidence="1 2">
    <name type="scientific">Sphaerisporangium rhizosphaerae</name>
    <dbReference type="NCBI Taxonomy" id="2269375"/>
    <lineage>
        <taxon>Bacteria</taxon>
        <taxon>Bacillati</taxon>
        <taxon>Actinomycetota</taxon>
        <taxon>Actinomycetes</taxon>
        <taxon>Streptosporangiales</taxon>
        <taxon>Streptosporangiaceae</taxon>
        <taxon>Sphaerisporangium</taxon>
    </lineage>
</organism>
<gene>
    <name evidence="1" type="ORF">ACFQSB_32730</name>
</gene>
<evidence type="ECO:0000313" key="1">
    <source>
        <dbReference type="EMBL" id="MFC7387016.1"/>
    </source>
</evidence>
<protein>
    <submittedName>
        <fullName evidence="1">Uncharacterized protein</fullName>
    </submittedName>
</protein>
<sequence length="139" mass="15444">MRLQRQKGQMCISPVGVYALYDWCWGSDSQWLHDLDDDQSIYSHDHGLYLPPNDGHIESKFLHLSADEPNELPDSPAGLDKGAVETVAEALEKIDRDALVNILCAVPASWPVADEALATLGWFLEHRAPAVANRLRALI</sequence>
<dbReference type="Proteomes" id="UP001596496">
    <property type="component" value="Unassembled WGS sequence"/>
</dbReference>
<proteinExistence type="predicted"/>
<dbReference type="RefSeq" id="WP_380830769.1">
    <property type="nucleotide sequence ID" value="NZ_JBHTCG010000033.1"/>
</dbReference>
<dbReference type="EMBL" id="JBHTCG010000033">
    <property type="protein sequence ID" value="MFC7387016.1"/>
    <property type="molecule type" value="Genomic_DNA"/>
</dbReference>
<accession>A0ABW2PIK1</accession>
<name>A0ABW2PIK1_9ACTN</name>
<comment type="caution">
    <text evidence="1">The sequence shown here is derived from an EMBL/GenBank/DDBJ whole genome shotgun (WGS) entry which is preliminary data.</text>
</comment>
<keyword evidence="2" id="KW-1185">Reference proteome</keyword>
<reference evidence="2" key="1">
    <citation type="journal article" date="2019" name="Int. J. Syst. Evol. Microbiol.">
        <title>The Global Catalogue of Microorganisms (GCM) 10K type strain sequencing project: providing services to taxonomists for standard genome sequencing and annotation.</title>
        <authorList>
            <consortium name="The Broad Institute Genomics Platform"/>
            <consortium name="The Broad Institute Genome Sequencing Center for Infectious Disease"/>
            <person name="Wu L."/>
            <person name="Ma J."/>
        </authorList>
    </citation>
    <scope>NUCLEOTIDE SEQUENCE [LARGE SCALE GENOMIC DNA]</scope>
    <source>
        <strain evidence="2">CECT 7649</strain>
    </source>
</reference>